<keyword evidence="3" id="KW-1185">Reference proteome</keyword>
<gene>
    <name evidence="1" type="ORF">Tco_0652366</name>
    <name evidence="2" type="ORF">Tco_0840871</name>
</gene>
<proteinExistence type="predicted"/>
<dbReference type="Proteomes" id="UP001151760">
    <property type="component" value="Unassembled WGS sequence"/>
</dbReference>
<dbReference type="EMBL" id="BQNB010012666">
    <property type="protein sequence ID" value="GJT06409.1"/>
    <property type="molecule type" value="Genomic_DNA"/>
</dbReference>
<reference evidence="2" key="1">
    <citation type="journal article" date="2022" name="Int. J. Mol. Sci.">
        <title>Draft Genome of Tanacetum Coccineum: Genomic Comparison of Closely Related Tanacetum-Family Plants.</title>
        <authorList>
            <person name="Yamashiro T."/>
            <person name="Shiraishi A."/>
            <person name="Nakayama K."/>
            <person name="Satake H."/>
        </authorList>
    </citation>
    <scope>NUCLEOTIDE SEQUENCE</scope>
</reference>
<evidence type="ECO:0000313" key="1">
    <source>
        <dbReference type="EMBL" id="GJS57582.1"/>
    </source>
</evidence>
<sequence length="110" mass="12237">MEERKAQGLMKFTLSILSKEAQSSNYTDARAGLIRGELSFKQRPSFTLHHYEIVRTIRIKELGQASKVSRHSSRVTSAALSLKGTCKFVLPLPFESAVVTSVITADLKLQ</sequence>
<organism evidence="2 3">
    <name type="scientific">Tanacetum coccineum</name>
    <dbReference type="NCBI Taxonomy" id="301880"/>
    <lineage>
        <taxon>Eukaryota</taxon>
        <taxon>Viridiplantae</taxon>
        <taxon>Streptophyta</taxon>
        <taxon>Embryophyta</taxon>
        <taxon>Tracheophyta</taxon>
        <taxon>Spermatophyta</taxon>
        <taxon>Magnoliopsida</taxon>
        <taxon>eudicotyledons</taxon>
        <taxon>Gunneridae</taxon>
        <taxon>Pentapetalae</taxon>
        <taxon>asterids</taxon>
        <taxon>campanulids</taxon>
        <taxon>Asterales</taxon>
        <taxon>Asteraceae</taxon>
        <taxon>Asteroideae</taxon>
        <taxon>Anthemideae</taxon>
        <taxon>Anthemidinae</taxon>
        <taxon>Tanacetum</taxon>
    </lineage>
</organism>
<dbReference type="EMBL" id="BQNB010009016">
    <property type="protein sequence ID" value="GJS57582.1"/>
    <property type="molecule type" value="Genomic_DNA"/>
</dbReference>
<reference evidence="2" key="2">
    <citation type="submission" date="2022-01" db="EMBL/GenBank/DDBJ databases">
        <authorList>
            <person name="Yamashiro T."/>
            <person name="Shiraishi A."/>
            <person name="Satake H."/>
            <person name="Nakayama K."/>
        </authorList>
    </citation>
    <scope>NUCLEOTIDE SEQUENCE</scope>
</reference>
<name>A0ABQ5AWN4_9ASTR</name>
<evidence type="ECO:0000313" key="2">
    <source>
        <dbReference type="EMBL" id="GJT06409.1"/>
    </source>
</evidence>
<protein>
    <submittedName>
        <fullName evidence="2">Uncharacterized protein</fullName>
    </submittedName>
</protein>
<evidence type="ECO:0000313" key="3">
    <source>
        <dbReference type="Proteomes" id="UP001151760"/>
    </source>
</evidence>
<accession>A0ABQ5AWN4</accession>
<comment type="caution">
    <text evidence="2">The sequence shown here is derived from an EMBL/GenBank/DDBJ whole genome shotgun (WGS) entry which is preliminary data.</text>
</comment>